<comment type="caution">
    <text evidence="2">The sequence shown here is derived from an EMBL/GenBank/DDBJ whole genome shotgun (WGS) entry which is preliminary data.</text>
</comment>
<proteinExistence type="predicted"/>
<feature type="transmembrane region" description="Helical" evidence="1">
    <location>
        <begin position="20"/>
        <end position="41"/>
    </location>
</feature>
<evidence type="ECO:0000256" key="1">
    <source>
        <dbReference type="SAM" id="Phobius"/>
    </source>
</evidence>
<evidence type="ECO:0000313" key="2">
    <source>
        <dbReference type="EMBL" id="GAA0471830.1"/>
    </source>
</evidence>
<gene>
    <name evidence="2" type="ORF">GCM10008935_29730</name>
</gene>
<organism evidence="2 3">
    <name type="scientific">Alkalibacillus silvisoli</name>
    <dbReference type="NCBI Taxonomy" id="392823"/>
    <lineage>
        <taxon>Bacteria</taxon>
        <taxon>Bacillati</taxon>
        <taxon>Bacillota</taxon>
        <taxon>Bacilli</taxon>
        <taxon>Bacillales</taxon>
        <taxon>Bacillaceae</taxon>
        <taxon>Alkalibacillus</taxon>
    </lineage>
</organism>
<dbReference type="EMBL" id="BAAACZ010000030">
    <property type="protein sequence ID" value="GAA0471830.1"/>
    <property type="molecule type" value="Genomic_DNA"/>
</dbReference>
<keyword evidence="1" id="KW-1133">Transmembrane helix</keyword>
<evidence type="ECO:0008006" key="4">
    <source>
        <dbReference type="Google" id="ProtNLM"/>
    </source>
</evidence>
<protein>
    <recommendedName>
        <fullName evidence="4">Holin-like toxin</fullName>
    </recommendedName>
</protein>
<sequence>MEVKTIVYEAFGVVLANPDVMILIASFTIVLTVLITIVDLFDNNRRV</sequence>
<keyword evidence="1" id="KW-0812">Transmembrane</keyword>
<dbReference type="RefSeq" id="WP_343784954.1">
    <property type="nucleotide sequence ID" value="NZ_BAAACZ010000030.1"/>
</dbReference>
<keyword evidence="1" id="KW-0472">Membrane</keyword>
<accession>A0ABN1AAR1</accession>
<name>A0ABN1AAR1_9BACI</name>
<reference evidence="2 3" key="1">
    <citation type="journal article" date="2019" name="Int. J. Syst. Evol. Microbiol.">
        <title>The Global Catalogue of Microorganisms (GCM) 10K type strain sequencing project: providing services to taxonomists for standard genome sequencing and annotation.</title>
        <authorList>
            <consortium name="The Broad Institute Genomics Platform"/>
            <consortium name="The Broad Institute Genome Sequencing Center for Infectious Disease"/>
            <person name="Wu L."/>
            <person name="Ma J."/>
        </authorList>
    </citation>
    <scope>NUCLEOTIDE SEQUENCE [LARGE SCALE GENOMIC DNA]</scope>
    <source>
        <strain evidence="2 3">JCM 14193</strain>
    </source>
</reference>
<dbReference type="Proteomes" id="UP001500740">
    <property type="component" value="Unassembled WGS sequence"/>
</dbReference>
<evidence type="ECO:0000313" key="3">
    <source>
        <dbReference type="Proteomes" id="UP001500740"/>
    </source>
</evidence>
<keyword evidence="3" id="KW-1185">Reference proteome</keyword>